<comment type="caution">
    <text evidence="8">The sequence shown here is derived from an EMBL/GenBank/DDBJ whole genome shotgun (WGS) entry which is preliminary data.</text>
</comment>
<accession>A0A2T5YLJ6</accession>
<reference evidence="8 9" key="1">
    <citation type="submission" date="2018-04" db="EMBL/GenBank/DDBJ databases">
        <title>Genomic Encyclopedia of Archaeal and Bacterial Type Strains, Phase II (KMG-II): from individual species to whole genera.</title>
        <authorList>
            <person name="Goeker M."/>
        </authorList>
    </citation>
    <scope>NUCLEOTIDE SEQUENCE [LARGE SCALE GENOMIC DNA]</scope>
    <source>
        <strain evidence="8 9">DSM 100162</strain>
    </source>
</reference>
<protein>
    <submittedName>
        <fullName evidence="8">Iron complex outermembrane receptor protein</fullName>
    </submittedName>
</protein>
<dbReference type="PANTHER" id="PTHR30069:SF29">
    <property type="entry name" value="HEMOGLOBIN AND HEMOGLOBIN-HAPTOGLOBIN-BINDING PROTEIN 1-RELATED"/>
    <property type="match status" value="1"/>
</dbReference>
<dbReference type="EMBL" id="QBKI01000003">
    <property type="protein sequence ID" value="PTX20161.1"/>
    <property type="molecule type" value="Genomic_DNA"/>
</dbReference>
<evidence type="ECO:0000256" key="2">
    <source>
        <dbReference type="ARBA" id="ARBA00022448"/>
    </source>
</evidence>
<evidence type="ECO:0000256" key="6">
    <source>
        <dbReference type="ARBA" id="ARBA00023136"/>
    </source>
</evidence>
<gene>
    <name evidence="8" type="ORF">C8N40_103236</name>
</gene>
<evidence type="ECO:0000256" key="1">
    <source>
        <dbReference type="ARBA" id="ARBA00004571"/>
    </source>
</evidence>
<keyword evidence="9" id="KW-1185">Reference proteome</keyword>
<dbReference type="GO" id="GO:0009279">
    <property type="term" value="C:cell outer membrane"/>
    <property type="evidence" value="ECO:0007669"/>
    <property type="project" value="UniProtKB-SubCell"/>
</dbReference>
<keyword evidence="2" id="KW-0813">Transport</keyword>
<organism evidence="8 9">
    <name type="scientific">Pontibacter mucosus</name>
    <dbReference type="NCBI Taxonomy" id="1649266"/>
    <lineage>
        <taxon>Bacteria</taxon>
        <taxon>Pseudomonadati</taxon>
        <taxon>Bacteroidota</taxon>
        <taxon>Cytophagia</taxon>
        <taxon>Cytophagales</taxon>
        <taxon>Hymenobacteraceae</taxon>
        <taxon>Pontibacter</taxon>
    </lineage>
</organism>
<dbReference type="GO" id="GO:0044718">
    <property type="term" value="P:siderophore transmembrane transport"/>
    <property type="evidence" value="ECO:0007669"/>
    <property type="project" value="TreeGrafter"/>
</dbReference>
<name>A0A2T5YLJ6_9BACT</name>
<dbReference type="GO" id="GO:0015344">
    <property type="term" value="F:siderophore uptake transmembrane transporter activity"/>
    <property type="evidence" value="ECO:0007669"/>
    <property type="project" value="TreeGrafter"/>
</dbReference>
<dbReference type="AlphaFoldDB" id="A0A2T5YLJ6"/>
<keyword evidence="4" id="KW-0812">Transmembrane</keyword>
<dbReference type="InterPro" id="IPR039426">
    <property type="entry name" value="TonB-dep_rcpt-like"/>
</dbReference>
<keyword evidence="8" id="KW-0675">Receptor</keyword>
<evidence type="ECO:0000313" key="8">
    <source>
        <dbReference type="EMBL" id="PTX20161.1"/>
    </source>
</evidence>
<evidence type="ECO:0000256" key="5">
    <source>
        <dbReference type="ARBA" id="ARBA00022729"/>
    </source>
</evidence>
<evidence type="ECO:0000256" key="4">
    <source>
        <dbReference type="ARBA" id="ARBA00022692"/>
    </source>
</evidence>
<keyword evidence="7" id="KW-0998">Cell outer membrane</keyword>
<comment type="subcellular location">
    <subcellularLocation>
        <location evidence="1">Cell outer membrane</location>
        <topology evidence="1">Multi-pass membrane protein</topology>
    </subcellularLocation>
</comment>
<dbReference type="Gene3D" id="2.40.170.20">
    <property type="entry name" value="TonB-dependent receptor, beta-barrel domain"/>
    <property type="match status" value="1"/>
</dbReference>
<proteinExistence type="predicted"/>
<evidence type="ECO:0000313" key="9">
    <source>
        <dbReference type="Proteomes" id="UP000244225"/>
    </source>
</evidence>
<keyword evidence="3" id="KW-1134">Transmembrane beta strand</keyword>
<evidence type="ECO:0000256" key="7">
    <source>
        <dbReference type="ARBA" id="ARBA00023237"/>
    </source>
</evidence>
<dbReference type="Proteomes" id="UP000244225">
    <property type="component" value="Unassembled WGS sequence"/>
</dbReference>
<evidence type="ECO:0000256" key="3">
    <source>
        <dbReference type="ARBA" id="ARBA00022452"/>
    </source>
</evidence>
<dbReference type="InterPro" id="IPR036942">
    <property type="entry name" value="Beta-barrel_TonB_sf"/>
</dbReference>
<sequence>MYGGRASNGVLYITTKKGAKNEKIRLHYSATAAISTLRRKAPVLDANSFRDIVKDLYPDQDHLLGASNTDWQDVIYRKAFSHDQHLQMSGALLKAVPFSMSVGHLKENGILKGSNQRRNSFSASLNPSLLKDHLSLNLYFAQVNQKLRVADKEAITGAWAFDPTQPVHQDNKYGGYFIYPKYGVENPLSMLEQRHDSDETRHLLGQAHLQYKFHFFPSLSINARHAFQKQDNEFVTFRPADMYAVAHYKGWVQRNTWEHNWHLTELFLNLEHEIKLLQSRLQVTFGSRGRETVQRGHDYAPHTEEGKIIMDQARERHYQSESASAGMFGSASFTYKDKYTLHAAGSRHDFSALNMHTKPLLSGGLGASWDIASETFLKGNPWLSELRVYTNYGRHANPDAMGRKHFRDRQITAETTTKWNAGMHGAFWDGKLQGNINFYTSITDDMVLNALVPFASSQFRLPLNLGKYKATGVEVDLNYVLRESSSFYWQVGTHLTTTNSEVLELADGYRYFQYPDERFALGLEKGSQVRAFYLLEQLYDEEGLPIPGKYKPNEYGHVLPRLSRSSDPAYLVGFSTDVKYKKLGASLLLNGAVGQHIYNHAGDRASRVSPNFDKGYLVNGTRTFVETEYRSPLYQSDFYLEKGSFLRLQYLNFSYDFSSGSSEKVGLRGMATVQNAFVLTKYSGQDPEVKDGIDYGQYPQPTTFSLGISMQL</sequence>
<dbReference type="PANTHER" id="PTHR30069">
    <property type="entry name" value="TONB-DEPENDENT OUTER MEMBRANE RECEPTOR"/>
    <property type="match status" value="1"/>
</dbReference>
<keyword evidence="6" id="KW-0472">Membrane</keyword>
<keyword evidence="5" id="KW-0732">Signal</keyword>
<dbReference type="SUPFAM" id="SSF56935">
    <property type="entry name" value="Porins"/>
    <property type="match status" value="1"/>
</dbReference>